<proteinExistence type="predicted"/>
<accession>A0A9P4U2R4</accession>
<organism evidence="1 2">
    <name type="scientific">Tothia fuscella</name>
    <dbReference type="NCBI Taxonomy" id="1048955"/>
    <lineage>
        <taxon>Eukaryota</taxon>
        <taxon>Fungi</taxon>
        <taxon>Dikarya</taxon>
        <taxon>Ascomycota</taxon>
        <taxon>Pezizomycotina</taxon>
        <taxon>Dothideomycetes</taxon>
        <taxon>Pleosporomycetidae</taxon>
        <taxon>Venturiales</taxon>
        <taxon>Cylindrosympodiaceae</taxon>
        <taxon>Tothia</taxon>
    </lineage>
</organism>
<sequence>MLMCLLQVESPPPTDRYWSSVKRYREDSPHHFRNDHGLSNNNNSDQVEFEYIADHSPDDVYYKTAIRKVLDRRMNSDGRVVARDLVDAVARYRVYPHQLVALDEVVQHEIAIKLARMQAEFTGSSPGLQSVVEKLVRSSIDSRRLLQDLCISFGYELQEKIVIKEEQTSGQELTKHVEIMPRTWLASESPVNDAQVGTPVMDLLVGGIACPNPRSFSAFEELVRCIDKRFRRPIGYTKVWPTICEALLHYAQDKRMPLRIQLDLVLRPIVLDNLEYFPELLEATFVKGTAAADCVRNGANRNRQVRNGRRGQRHVKPTPIVDLLLGKECELDPEKFRSLRSKIIGMIGARCVLPPHLMKFHHLGESGRKYHINPHPECTFSHSIGSVIKGGRSPVERRAGLEKVLRPFVIANRELFPELAYYMFPKI</sequence>
<dbReference type="Proteomes" id="UP000800235">
    <property type="component" value="Unassembled WGS sequence"/>
</dbReference>
<evidence type="ECO:0000313" key="2">
    <source>
        <dbReference type="Proteomes" id="UP000800235"/>
    </source>
</evidence>
<gene>
    <name evidence="1" type="ORF">EJ08DRAFT_693059</name>
</gene>
<reference evidence="1" key="1">
    <citation type="journal article" date="2020" name="Stud. Mycol.">
        <title>101 Dothideomycetes genomes: a test case for predicting lifestyles and emergence of pathogens.</title>
        <authorList>
            <person name="Haridas S."/>
            <person name="Albert R."/>
            <person name="Binder M."/>
            <person name="Bloem J."/>
            <person name="Labutti K."/>
            <person name="Salamov A."/>
            <person name="Andreopoulos B."/>
            <person name="Baker S."/>
            <person name="Barry K."/>
            <person name="Bills G."/>
            <person name="Bluhm B."/>
            <person name="Cannon C."/>
            <person name="Castanera R."/>
            <person name="Culley D."/>
            <person name="Daum C."/>
            <person name="Ezra D."/>
            <person name="Gonzalez J."/>
            <person name="Henrissat B."/>
            <person name="Kuo A."/>
            <person name="Liang C."/>
            <person name="Lipzen A."/>
            <person name="Lutzoni F."/>
            <person name="Magnuson J."/>
            <person name="Mondo S."/>
            <person name="Nolan M."/>
            <person name="Ohm R."/>
            <person name="Pangilinan J."/>
            <person name="Park H.-J."/>
            <person name="Ramirez L."/>
            <person name="Alfaro M."/>
            <person name="Sun H."/>
            <person name="Tritt A."/>
            <person name="Yoshinaga Y."/>
            <person name="Zwiers L.-H."/>
            <person name="Turgeon B."/>
            <person name="Goodwin S."/>
            <person name="Spatafora J."/>
            <person name="Crous P."/>
            <person name="Grigoriev I."/>
        </authorList>
    </citation>
    <scope>NUCLEOTIDE SEQUENCE</scope>
    <source>
        <strain evidence="1">CBS 130266</strain>
    </source>
</reference>
<protein>
    <submittedName>
        <fullName evidence="1">Uncharacterized protein</fullName>
    </submittedName>
</protein>
<dbReference type="EMBL" id="MU007014">
    <property type="protein sequence ID" value="KAF2435170.1"/>
    <property type="molecule type" value="Genomic_DNA"/>
</dbReference>
<comment type="caution">
    <text evidence="1">The sequence shown here is derived from an EMBL/GenBank/DDBJ whole genome shotgun (WGS) entry which is preliminary data.</text>
</comment>
<name>A0A9P4U2R4_9PEZI</name>
<dbReference type="AlphaFoldDB" id="A0A9P4U2R4"/>
<keyword evidence="2" id="KW-1185">Reference proteome</keyword>
<evidence type="ECO:0000313" key="1">
    <source>
        <dbReference type="EMBL" id="KAF2435170.1"/>
    </source>
</evidence>